<keyword evidence="1" id="KW-0732">Signal</keyword>
<dbReference type="InterPro" id="IPR008914">
    <property type="entry name" value="PEBP"/>
</dbReference>
<comment type="caution">
    <text evidence="2">The sequence shown here is derived from an EMBL/GenBank/DDBJ whole genome shotgun (WGS) entry which is preliminary data.</text>
</comment>
<protein>
    <submittedName>
        <fullName evidence="2">YbhB/YbcL family Raf kinase inhibitor-like protein</fullName>
    </submittedName>
</protein>
<gene>
    <name evidence="2" type="ORF">GO495_04345</name>
</gene>
<keyword evidence="3" id="KW-1185">Reference proteome</keyword>
<dbReference type="OrthoDB" id="9797506at2"/>
<dbReference type="PANTHER" id="PTHR30289:SF1">
    <property type="entry name" value="PEBP (PHOSPHATIDYLETHANOLAMINE-BINDING PROTEIN) FAMILY PROTEIN"/>
    <property type="match status" value="1"/>
</dbReference>
<evidence type="ECO:0000313" key="2">
    <source>
        <dbReference type="EMBL" id="MVT39802.1"/>
    </source>
</evidence>
<dbReference type="EMBL" id="WRXO01000001">
    <property type="protein sequence ID" value="MVT39802.1"/>
    <property type="molecule type" value="Genomic_DNA"/>
</dbReference>
<dbReference type="Gene3D" id="3.90.280.10">
    <property type="entry name" value="PEBP-like"/>
    <property type="match status" value="1"/>
</dbReference>
<organism evidence="2 3">
    <name type="scientific">Chitinophaga oryziterrae</name>
    <dbReference type="NCBI Taxonomy" id="1031224"/>
    <lineage>
        <taxon>Bacteria</taxon>
        <taxon>Pseudomonadati</taxon>
        <taxon>Bacteroidota</taxon>
        <taxon>Chitinophagia</taxon>
        <taxon>Chitinophagales</taxon>
        <taxon>Chitinophagaceae</taxon>
        <taxon>Chitinophaga</taxon>
    </lineage>
</organism>
<dbReference type="RefSeq" id="WP_157298449.1">
    <property type="nucleotide sequence ID" value="NZ_BAAAZB010000005.1"/>
</dbReference>
<dbReference type="NCBIfam" id="TIGR00481">
    <property type="entry name" value="YbhB/YbcL family Raf kinase inhibitor-like protein"/>
    <property type="match status" value="1"/>
</dbReference>
<reference evidence="2 3" key="1">
    <citation type="submission" date="2019-12" db="EMBL/GenBank/DDBJ databases">
        <title>The draft genomic sequence of strain Chitinophaga oryziterrae JCM 16595.</title>
        <authorList>
            <person name="Zhang X."/>
        </authorList>
    </citation>
    <scope>NUCLEOTIDE SEQUENCE [LARGE SCALE GENOMIC DNA]</scope>
    <source>
        <strain evidence="2 3">JCM 16595</strain>
    </source>
</reference>
<dbReference type="AlphaFoldDB" id="A0A6N8J6J7"/>
<feature type="signal peptide" evidence="1">
    <location>
        <begin position="1"/>
        <end position="19"/>
    </location>
</feature>
<dbReference type="Proteomes" id="UP000468388">
    <property type="component" value="Unassembled WGS sequence"/>
</dbReference>
<proteinExistence type="predicted"/>
<dbReference type="PANTHER" id="PTHR30289">
    <property type="entry name" value="UNCHARACTERIZED PROTEIN YBCL-RELATED"/>
    <property type="match status" value="1"/>
</dbReference>
<dbReference type="InterPro" id="IPR005247">
    <property type="entry name" value="YbhB_YbcL/LppC-like"/>
</dbReference>
<feature type="chain" id="PRO_5027083200" evidence="1">
    <location>
        <begin position="20"/>
        <end position="178"/>
    </location>
</feature>
<dbReference type="CDD" id="cd00865">
    <property type="entry name" value="PEBP_bact_arch"/>
    <property type="match status" value="1"/>
</dbReference>
<sequence>MKKLLFLLAIVTICTTVSAQTFTLKSNDMGGQISNKQYANFMGYTGENLSPQLSWENAPAGTQSFAITIYDKDAPSGSGFWHWMVYNIPADIKEIQAGAGDVTKNLLPAGAIQGNTDMGKPGYVGAAPNPGPPHEYLVTVYALKSKLTLDKNATAAFIGFNIFGNTIAKASIVAYGQR</sequence>
<dbReference type="InterPro" id="IPR036610">
    <property type="entry name" value="PEBP-like_sf"/>
</dbReference>
<dbReference type="SUPFAM" id="SSF49777">
    <property type="entry name" value="PEBP-like"/>
    <property type="match status" value="1"/>
</dbReference>
<name>A0A6N8J6J7_9BACT</name>
<evidence type="ECO:0000313" key="3">
    <source>
        <dbReference type="Proteomes" id="UP000468388"/>
    </source>
</evidence>
<accession>A0A6N8J6J7</accession>
<dbReference type="Pfam" id="PF01161">
    <property type="entry name" value="PBP"/>
    <property type="match status" value="1"/>
</dbReference>
<evidence type="ECO:0000256" key="1">
    <source>
        <dbReference type="SAM" id="SignalP"/>
    </source>
</evidence>